<gene>
    <name evidence="2" type="primary">sufD</name>
    <name evidence="2" type="ORF">EYQ16_03725</name>
</gene>
<evidence type="ECO:0000313" key="3">
    <source>
        <dbReference type="Proteomes" id="UP000589516"/>
    </source>
</evidence>
<dbReference type="EMBL" id="DUAV01000024">
    <property type="protein sequence ID" value="HIG63611.1"/>
    <property type="molecule type" value="Genomic_DNA"/>
</dbReference>
<organism evidence="2 3">
    <name type="scientific">Marine Group III euryarchaeote</name>
    <dbReference type="NCBI Taxonomy" id="2173149"/>
    <lineage>
        <taxon>Archaea</taxon>
        <taxon>Methanobacteriati</taxon>
        <taxon>Thermoplasmatota</taxon>
        <taxon>Thermoplasmata</taxon>
        <taxon>Candidatus Thermoprofundales</taxon>
    </lineage>
</organism>
<name>A0A7C8DN97_9ARCH</name>
<dbReference type="NCBIfam" id="TIGR01981">
    <property type="entry name" value="sufD"/>
    <property type="match status" value="1"/>
</dbReference>
<proteinExistence type="predicted"/>
<dbReference type="SUPFAM" id="SSF101960">
    <property type="entry name" value="Stabilizer of iron transporter SufD"/>
    <property type="match status" value="1"/>
</dbReference>
<protein>
    <submittedName>
        <fullName evidence="2">Fe-S cluster assembly protein SufD</fullName>
    </submittedName>
</protein>
<dbReference type="PANTHER" id="PTHR43575:SF1">
    <property type="entry name" value="PROTEIN ABCI7, CHLOROPLASTIC"/>
    <property type="match status" value="1"/>
</dbReference>
<dbReference type="PANTHER" id="PTHR43575">
    <property type="entry name" value="PROTEIN ABCI7, CHLOROPLASTIC"/>
    <property type="match status" value="1"/>
</dbReference>
<dbReference type="GO" id="GO:0016226">
    <property type="term" value="P:iron-sulfur cluster assembly"/>
    <property type="evidence" value="ECO:0007669"/>
    <property type="project" value="InterPro"/>
</dbReference>
<dbReference type="InterPro" id="IPR011542">
    <property type="entry name" value="SUF_FeS_clus_asmbl_SufD"/>
</dbReference>
<evidence type="ECO:0000259" key="1">
    <source>
        <dbReference type="Pfam" id="PF01458"/>
    </source>
</evidence>
<dbReference type="InterPro" id="IPR000825">
    <property type="entry name" value="SUF_FeS_clus_asmbl_SufBD_core"/>
</dbReference>
<feature type="domain" description="SUF system FeS cluster assembly SufBD core" evidence="1">
    <location>
        <begin position="125"/>
        <end position="353"/>
    </location>
</feature>
<accession>A0A7C8DN97</accession>
<evidence type="ECO:0000313" key="2">
    <source>
        <dbReference type="EMBL" id="HIG63611.1"/>
    </source>
</evidence>
<dbReference type="Proteomes" id="UP000589516">
    <property type="component" value="Unassembled WGS sequence"/>
</dbReference>
<comment type="caution">
    <text evidence="2">The sequence shown here is derived from an EMBL/GenBank/DDBJ whole genome shotgun (WGS) entry which is preliminary data.</text>
</comment>
<sequence>MDWRALLAAADGPPGLAALRKAAGARFLKRGLPSPRDEGWRYTDTRFFAKQELELMRPAIEIDAPAGVRVRPLGEAVDAAQPFLTDEAEQGHPFRLLNSALLRDGLLVEVADGVTVEGPLHLTITTDRGIALPRLLVAVGENARLTLVERYRAGAGAGACLPVTQLAVGAGSRVEHLRVHHGRDDVHIGCVEVRQQRDSLVTSHMLTFGGQLVRNDLAFHLLGSGAEARLNGLYLADGEQHVDNHTTVEHAVPHCDSRETYRGILGGRASAVFNGRVHVHPDAQRTDAQQSNQNLLLTDDAVIHTKPELEIYADDVKCTHGATVGQLDREALFYLRSRGLAYDEARRMLVDSFAAEIVRRIGDEPLRDELAEAVVARLPGILAEAA</sequence>
<reference evidence="3" key="1">
    <citation type="journal article" date="2019" name="bioRxiv">
        <title>Genome diversification in globally distributed novel marine Proteobacteria is linked to environmental adaptation.</title>
        <authorList>
            <person name="Zhou Z."/>
            <person name="Tran P.Q."/>
            <person name="Kieft K."/>
            <person name="Anantharaman K."/>
        </authorList>
    </citation>
    <scope>NUCLEOTIDE SEQUENCE [LARGE SCALE GENOMIC DNA]</scope>
</reference>
<dbReference type="InterPro" id="IPR037284">
    <property type="entry name" value="SUF_FeS_clus_asmbl_SufBD_sf"/>
</dbReference>
<dbReference type="AlphaFoldDB" id="A0A7C8DN97"/>
<dbReference type="Pfam" id="PF01458">
    <property type="entry name" value="SUFBD_core"/>
    <property type="match status" value="1"/>
</dbReference>
<dbReference type="InterPro" id="IPR055346">
    <property type="entry name" value="Fe-S_cluster_assembly_SufBD"/>
</dbReference>